<dbReference type="Proteomes" id="UP000317369">
    <property type="component" value="Chromosome"/>
</dbReference>
<dbReference type="RefSeq" id="WP_145074041.1">
    <property type="nucleotide sequence ID" value="NZ_CP036425.1"/>
</dbReference>
<dbReference type="Gene3D" id="3.30.70.1290">
    <property type="entry name" value="Transposase IS200-like"/>
    <property type="match status" value="1"/>
</dbReference>
<proteinExistence type="predicted"/>
<evidence type="ECO:0000259" key="1">
    <source>
        <dbReference type="Pfam" id="PF01797"/>
    </source>
</evidence>
<dbReference type="InterPro" id="IPR002686">
    <property type="entry name" value="Transposase_17"/>
</dbReference>
<evidence type="ECO:0000313" key="3">
    <source>
        <dbReference type="Proteomes" id="UP000317369"/>
    </source>
</evidence>
<dbReference type="KEGG" id="pcor:KS4_04740"/>
<protein>
    <submittedName>
        <fullName evidence="2">Transposase IS200 like protein</fullName>
    </submittedName>
</protein>
<dbReference type="GO" id="GO:0004803">
    <property type="term" value="F:transposase activity"/>
    <property type="evidence" value="ECO:0007669"/>
    <property type="project" value="InterPro"/>
</dbReference>
<reference evidence="2 3" key="1">
    <citation type="submission" date="2019-02" db="EMBL/GenBank/DDBJ databases">
        <title>Deep-cultivation of Planctomycetes and their phenomic and genomic characterization uncovers novel biology.</title>
        <authorList>
            <person name="Wiegand S."/>
            <person name="Jogler M."/>
            <person name="Boedeker C."/>
            <person name="Pinto D."/>
            <person name="Vollmers J."/>
            <person name="Rivas-Marin E."/>
            <person name="Kohn T."/>
            <person name="Peeters S.H."/>
            <person name="Heuer A."/>
            <person name="Rast P."/>
            <person name="Oberbeckmann S."/>
            <person name="Bunk B."/>
            <person name="Jeske O."/>
            <person name="Meyerdierks A."/>
            <person name="Storesund J.E."/>
            <person name="Kallscheuer N."/>
            <person name="Luecker S."/>
            <person name="Lage O.M."/>
            <person name="Pohl T."/>
            <person name="Merkel B.J."/>
            <person name="Hornburger P."/>
            <person name="Mueller R.-W."/>
            <person name="Bruemmer F."/>
            <person name="Labrenz M."/>
            <person name="Spormann A.M."/>
            <person name="Op den Camp H."/>
            <person name="Overmann J."/>
            <person name="Amann R."/>
            <person name="Jetten M.S.M."/>
            <person name="Mascher T."/>
            <person name="Medema M.H."/>
            <person name="Devos D.P."/>
            <person name="Kaster A.-K."/>
            <person name="Ovreas L."/>
            <person name="Rohde M."/>
            <person name="Galperin M.Y."/>
            <person name="Jogler C."/>
        </authorList>
    </citation>
    <scope>NUCLEOTIDE SEQUENCE [LARGE SCALE GENOMIC DNA]</scope>
    <source>
        <strain evidence="2 3">KS4</strain>
    </source>
</reference>
<keyword evidence="3" id="KW-1185">Reference proteome</keyword>
<accession>A0A517YQE2</accession>
<dbReference type="Pfam" id="PF01797">
    <property type="entry name" value="Y1_Tnp"/>
    <property type="match status" value="1"/>
</dbReference>
<dbReference type="InterPro" id="IPR036515">
    <property type="entry name" value="Transposase_17_sf"/>
</dbReference>
<evidence type="ECO:0000313" key="2">
    <source>
        <dbReference type="EMBL" id="QDU32442.1"/>
    </source>
</evidence>
<dbReference type="GO" id="GO:0003677">
    <property type="term" value="F:DNA binding"/>
    <property type="evidence" value="ECO:0007669"/>
    <property type="project" value="InterPro"/>
</dbReference>
<feature type="domain" description="Transposase IS200-like" evidence="1">
    <location>
        <begin position="5"/>
        <end position="72"/>
    </location>
</feature>
<dbReference type="EMBL" id="CP036425">
    <property type="protein sequence ID" value="QDU32442.1"/>
    <property type="molecule type" value="Genomic_DNA"/>
</dbReference>
<name>A0A517YQE2_9BACT</name>
<sequence length="85" mass="9657">MIECYFVWVTRYHKKVLVGELETRMRELVCEVCSIIEIGILSDNACAEHVRVLLLYPLNVLLSKAMPYIEGVWLKLTSAVSAADV</sequence>
<dbReference type="GO" id="GO:0006313">
    <property type="term" value="P:DNA transposition"/>
    <property type="evidence" value="ECO:0007669"/>
    <property type="project" value="InterPro"/>
</dbReference>
<gene>
    <name evidence="2" type="ORF">KS4_04740</name>
</gene>
<dbReference type="AlphaFoldDB" id="A0A517YQE2"/>
<dbReference type="OrthoDB" id="268580at2"/>
<dbReference type="SUPFAM" id="SSF143422">
    <property type="entry name" value="Transposase IS200-like"/>
    <property type="match status" value="1"/>
</dbReference>
<organism evidence="2 3">
    <name type="scientific">Poriferisphaera corsica</name>
    <dbReference type="NCBI Taxonomy" id="2528020"/>
    <lineage>
        <taxon>Bacteria</taxon>
        <taxon>Pseudomonadati</taxon>
        <taxon>Planctomycetota</taxon>
        <taxon>Phycisphaerae</taxon>
        <taxon>Phycisphaerales</taxon>
        <taxon>Phycisphaeraceae</taxon>
        <taxon>Poriferisphaera</taxon>
    </lineage>
</organism>